<keyword evidence="3 6" id="KW-0732">Signal</keyword>
<feature type="compositionally biased region" description="Basic and acidic residues" evidence="5">
    <location>
        <begin position="58"/>
        <end position="81"/>
    </location>
</feature>
<dbReference type="SUPFAM" id="SSF49842">
    <property type="entry name" value="TNF-like"/>
    <property type="match status" value="1"/>
</dbReference>
<dbReference type="Pfam" id="PF00386">
    <property type="entry name" value="C1q"/>
    <property type="match status" value="1"/>
</dbReference>
<evidence type="ECO:0000256" key="4">
    <source>
        <dbReference type="ARBA" id="ARBA00023119"/>
    </source>
</evidence>
<dbReference type="InterPro" id="IPR050392">
    <property type="entry name" value="Collagen/C1q_domain"/>
</dbReference>
<dbReference type="PANTHER" id="PTHR15427:SF52">
    <property type="entry name" value="C1Q DOMAIN-CONTAINING PROTEIN"/>
    <property type="match status" value="1"/>
</dbReference>
<proteinExistence type="predicted"/>
<keyword evidence="2" id="KW-0964">Secreted</keyword>
<comment type="subcellular location">
    <subcellularLocation>
        <location evidence="1">Secreted</location>
    </subcellularLocation>
</comment>
<feature type="signal peptide" evidence="6">
    <location>
        <begin position="1"/>
        <end position="21"/>
    </location>
</feature>
<dbReference type="EMBL" id="JAODUP010000127">
    <property type="protein sequence ID" value="KAK2160790.1"/>
    <property type="molecule type" value="Genomic_DNA"/>
</dbReference>
<comment type="caution">
    <text evidence="8">The sequence shown here is derived from an EMBL/GenBank/DDBJ whole genome shotgun (WGS) entry which is preliminary data.</text>
</comment>
<sequence length="268" mass="29021">MHLRGRLVLLSFVYMFSWSLSAYTPYNKNPDYPHPKEQCACVIGQSGPPGVPGVPGLHGERGLDGRKGEKGDKGDKGDTGWKGHPGSQGPEGPPGKRGRKGVPGDHGIPGLIGSKGMKGERGYPGMMGEKGGKGEAAGPMHKVAFSVARSQRLGPVLQDTPVSFDVVFTNLNEAFDSYSSHFVCKMNGTYVFMTHILGQNNKDVYAWIMLNDKHKVPLHGDGRAGYGTGSQTIILRLKAEDHVWVQLSKDSGLLNDYTTFSGYLLYED</sequence>
<evidence type="ECO:0000256" key="6">
    <source>
        <dbReference type="SAM" id="SignalP"/>
    </source>
</evidence>
<evidence type="ECO:0000256" key="2">
    <source>
        <dbReference type="ARBA" id="ARBA00022525"/>
    </source>
</evidence>
<dbReference type="AlphaFoldDB" id="A0AAD9JY11"/>
<dbReference type="PANTHER" id="PTHR15427">
    <property type="entry name" value="EMILIN ELASTIN MICROFIBRIL INTERFACE-LOCATED PROTEIN ELASTIN MICROFIBRIL INTERFACER"/>
    <property type="match status" value="1"/>
</dbReference>
<keyword evidence="4" id="KW-0176">Collagen</keyword>
<dbReference type="Pfam" id="PF01391">
    <property type="entry name" value="Collagen"/>
    <property type="match status" value="1"/>
</dbReference>
<dbReference type="InterPro" id="IPR001073">
    <property type="entry name" value="C1q_dom"/>
</dbReference>
<evidence type="ECO:0000259" key="7">
    <source>
        <dbReference type="PROSITE" id="PS50871"/>
    </source>
</evidence>
<evidence type="ECO:0000313" key="8">
    <source>
        <dbReference type="EMBL" id="KAK2160790.1"/>
    </source>
</evidence>
<evidence type="ECO:0000313" key="9">
    <source>
        <dbReference type="Proteomes" id="UP001208570"/>
    </source>
</evidence>
<gene>
    <name evidence="8" type="ORF">LSH36_127g15021</name>
</gene>
<dbReference type="Proteomes" id="UP001208570">
    <property type="component" value="Unassembled WGS sequence"/>
</dbReference>
<evidence type="ECO:0000256" key="1">
    <source>
        <dbReference type="ARBA" id="ARBA00004613"/>
    </source>
</evidence>
<organism evidence="8 9">
    <name type="scientific">Paralvinella palmiformis</name>
    <dbReference type="NCBI Taxonomy" id="53620"/>
    <lineage>
        <taxon>Eukaryota</taxon>
        <taxon>Metazoa</taxon>
        <taxon>Spiralia</taxon>
        <taxon>Lophotrochozoa</taxon>
        <taxon>Annelida</taxon>
        <taxon>Polychaeta</taxon>
        <taxon>Sedentaria</taxon>
        <taxon>Canalipalpata</taxon>
        <taxon>Terebellida</taxon>
        <taxon>Terebelliformia</taxon>
        <taxon>Alvinellidae</taxon>
        <taxon>Paralvinella</taxon>
    </lineage>
</organism>
<accession>A0AAD9JY11</accession>
<protein>
    <recommendedName>
        <fullName evidence="7">C1q domain-containing protein</fullName>
    </recommendedName>
</protein>
<feature type="region of interest" description="Disordered" evidence="5">
    <location>
        <begin position="43"/>
        <end position="122"/>
    </location>
</feature>
<dbReference type="InterPro" id="IPR008160">
    <property type="entry name" value="Collagen"/>
</dbReference>
<dbReference type="SMART" id="SM00110">
    <property type="entry name" value="C1Q"/>
    <property type="match status" value="1"/>
</dbReference>
<name>A0AAD9JY11_9ANNE</name>
<evidence type="ECO:0000256" key="3">
    <source>
        <dbReference type="ARBA" id="ARBA00022729"/>
    </source>
</evidence>
<evidence type="ECO:0000256" key="5">
    <source>
        <dbReference type="SAM" id="MobiDB-lite"/>
    </source>
</evidence>
<dbReference type="PRINTS" id="PR00007">
    <property type="entry name" value="COMPLEMNTC1Q"/>
</dbReference>
<dbReference type="GO" id="GO:0005576">
    <property type="term" value="C:extracellular region"/>
    <property type="evidence" value="ECO:0007669"/>
    <property type="project" value="UniProtKB-SubCell"/>
</dbReference>
<feature type="chain" id="PRO_5042211794" description="C1q domain-containing protein" evidence="6">
    <location>
        <begin position="22"/>
        <end position="268"/>
    </location>
</feature>
<keyword evidence="9" id="KW-1185">Reference proteome</keyword>
<dbReference type="Gene3D" id="2.60.120.40">
    <property type="match status" value="1"/>
</dbReference>
<reference evidence="8" key="1">
    <citation type="journal article" date="2023" name="Mol. Biol. Evol.">
        <title>Third-Generation Sequencing Reveals the Adaptive Role of the Epigenome in Three Deep-Sea Polychaetes.</title>
        <authorList>
            <person name="Perez M."/>
            <person name="Aroh O."/>
            <person name="Sun Y."/>
            <person name="Lan Y."/>
            <person name="Juniper S.K."/>
            <person name="Young C.R."/>
            <person name="Angers B."/>
            <person name="Qian P.Y."/>
        </authorList>
    </citation>
    <scope>NUCLEOTIDE SEQUENCE</scope>
    <source>
        <strain evidence="8">P08H-3</strain>
    </source>
</reference>
<feature type="domain" description="C1q" evidence="7">
    <location>
        <begin position="138"/>
        <end position="268"/>
    </location>
</feature>
<dbReference type="InterPro" id="IPR008983">
    <property type="entry name" value="Tumour_necrosis_fac-like_dom"/>
</dbReference>
<dbReference type="PROSITE" id="PS50871">
    <property type="entry name" value="C1Q"/>
    <property type="match status" value="1"/>
</dbReference>